<dbReference type="OrthoDB" id="1470350at2759"/>
<dbReference type="AlphaFoldDB" id="A0A0Q3U6X6"/>
<comment type="similarity">
    <text evidence="1">Belongs to the cytochrome P450 family.</text>
</comment>
<keyword evidence="4" id="KW-0560">Oxidoreductase</keyword>
<protein>
    <submittedName>
        <fullName evidence="7">Uncharacterized protein</fullName>
    </submittedName>
</protein>
<gene>
    <name evidence="7" type="ORF">AAES_13283</name>
</gene>
<evidence type="ECO:0000256" key="2">
    <source>
        <dbReference type="ARBA" id="ARBA00022617"/>
    </source>
</evidence>
<keyword evidence="3" id="KW-0479">Metal-binding</keyword>
<evidence type="ECO:0000256" key="6">
    <source>
        <dbReference type="ARBA" id="ARBA00023033"/>
    </source>
</evidence>
<dbReference type="GO" id="GO:0008395">
    <property type="term" value="F:steroid hydroxylase activity"/>
    <property type="evidence" value="ECO:0007669"/>
    <property type="project" value="TreeGrafter"/>
</dbReference>
<dbReference type="EMBL" id="LMAW01000001">
    <property type="protein sequence ID" value="KQL61470.1"/>
    <property type="molecule type" value="Genomic_DNA"/>
</dbReference>
<dbReference type="Gene3D" id="1.10.630.10">
    <property type="entry name" value="Cytochrome P450"/>
    <property type="match status" value="1"/>
</dbReference>
<keyword evidence="2" id="KW-0349">Heme</keyword>
<comment type="caution">
    <text evidence="7">The sequence shown here is derived from an EMBL/GenBank/DDBJ whole genome shotgun (WGS) entry which is preliminary data.</text>
</comment>
<dbReference type="InterPro" id="IPR050705">
    <property type="entry name" value="Cytochrome_P450_3A"/>
</dbReference>
<dbReference type="InterPro" id="IPR001128">
    <property type="entry name" value="Cyt_P450"/>
</dbReference>
<evidence type="ECO:0000313" key="7">
    <source>
        <dbReference type="EMBL" id="KQL61470.1"/>
    </source>
</evidence>
<dbReference type="GO" id="GO:0016705">
    <property type="term" value="F:oxidoreductase activity, acting on paired donors, with incorporation or reduction of molecular oxygen"/>
    <property type="evidence" value="ECO:0007669"/>
    <property type="project" value="InterPro"/>
</dbReference>
<evidence type="ECO:0000313" key="8">
    <source>
        <dbReference type="Proteomes" id="UP000051836"/>
    </source>
</evidence>
<sequence>MMDLMPNFSLVTWLLLILFLSLLVLIFDGRQPVLAVLDPILIKNILVKECYTVFTNRWNFGLNGILGSAINVAEDEKWKRICTVLSPTFTSGKPKEMLPIINRYGEKLVTNIEKKVANNAIMTIKE</sequence>
<organism evidence="7 8">
    <name type="scientific">Amazona aestiva</name>
    <name type="common">Blue-fronted Amazon parrot</name>
    <dbReference type="NCBI Taxonomy" id="12930"/>
    <lineage>
        <taxon>Eukaryota</taxon>
        <taxon>Metazoa</taxon>
        <taxon>Chordata</taxon>
        <taxon>Craniata</taxon>
        <taxon>Vertebrata</taxon>
        <taxon>Euteleostomi</taxon>
        <taxon>Archelosauria</taxon>
        <taxon>Archosauria</taxon>
        <taxon>Dinosauria</taxon>
        <taxon>Saurischia</taxon>
        <taxon>Theropoda</taxon>
        <taxon>Coelurosauria</taxon>
        <taxon>Aves</taxon>
        <taxon>Neognathae</taxon>
        <taxon>Neoaves</taxon>
        <taxon>Telluraves</taxon>
        <taxon>Australaves</taxon>
        <taxon>Psittaciformes</taxon>
        <taxon>Psittacidae</taxon>
        <taxon>Amazona</taxon>
    </lineage>
</organism>
<dbReference type="Pfam" id="PF00067">
    <property type="entry name" value="p450"/>
    <property type="match status" value="1"/>
</dbReference>
<dbReference type="GO" id="GO:0020037">
    <property type="term" value="F:heme binding"/>
    <property type="evidence" value="ECO:0007669"/>
    <property type="project" value="InterPro"/>
</dbReference>
<evidence type="ECO:0000256" key="1">
    <source>
        <dbReference type="ARBA" id="ARBA00010617"/>
    </source>
</evidence>
<dbReference type="GO" id="GO:0005506">
    <property type="term" value="F:iron ion binding"/>
    <property type="evidence" value="ECO:0007669"/>
    <property type="project" value="InterPro"/>
</dbReference>
<reference evidence="7 8" key="1">
    <citation type="submission" date="2015-10" db="EMBL/GenBank/DDBJ databases">
        <authorList>
            <person name="Gilbert D.G."/>
        </authorList>
    </citation>
    <scope>NUCLEOTIDE SEQUENCE [LARGE SCALE GENOMIC DNA]</scope>
    <source>
        <strain evidence="7">FVVF132</strain>
    </source>
</reference>
<dbReference type="SUPFAM" id="SSF48264">
    <property type="entry name" value="Cytochrome P450"/>
    <property type="match status" value="1"/>
</dbReference>
<dbReference type="STRING" id="12930.A0A0Q3U6X6"/>
<evidence type="ECO:0000256" key="3">
    <source>
        <dbReference type="ARBA" id="ARBA00022723"/>
    </source>
</evidence>
<evidence type="ECO:0000256" key="4">
    <source>
        <dbReference type="ARBA" id="ARBA00023002"/>
    </source>
</evidence>
<keyword evidence="6" id="KW-0503">Monooxygenase</keyword>
<dbReference type="PANTHER" id="PTHR24302:SF42">
    <property type="entry name" value="CYTOCHROME P450 FAMILY 3 SUBFAMILY A MEMBER 4"/>
    <property type="match status" value="1"/>
</dbReference>
<name>A0A0Q3U6X6_AMAAE</name>
<evidence type="ECO:0000256" key="5">
    <source>
        <dbReference type="ARBA" id="ARBA00023004"/>
    </source>
</evidence>
<proteinExistence type="inferred from homology"/>
<keyword evidence="5" id="KW-0408">Iron</keyword>
<accession>A0A0Q3U6X6</accession>
<dbReference type="Proteomes" id="UP000051836">
    <property type="component" value="Unassembled WGS sequence"/>
</dbReference>
<keyword evidence="8" id="KW-1185">Reference proteome</keyword>
<dbReference type="PANTHER" id="PTHR24302">
    <property type="entry name" value="CYTOCHROME P450 FAMILY 3"/>
    <property type="match status" value="1"/>
</dbReference>
<dbReference type="InterPro" id="IPR036396">
    <property type="entry name" value="Cyt_P450_sf"/>
</dbReference>